<protein>
    <recommendedName>
        <fullName evidence="3">BTB domain-containing protein</fullName>
    </recommendedName>
</protein>
<name>A0ABR2IWP9_9PEZI</name>
<evidence type="ECO:0008006" key="3">
    <source>
        <dbReference type="Google" id="ProtNLM"/>
    </source>
</evidence>
<evidence type="ECO:0000313" key="1">
    <source>
        <dbReference type="EMBL" id="KAK8868883.1"/>
    </source>
</evidence>
<dbReference type="EMBL" id="JAPCWZ010000004">
    <property type="protein sequence ID" value="KAK8868883.1"/>
    <property type="molecule type" value="Genomic_DNA"/>
</dbReference>
<proteinExistence type="predicted"/>
<organism evidence="1 2">
    <name type="scientific">Apiospora arundinis</name>
    <dbReference type="NCBI Taxonomy" id="335852"/>
    <lineage>
        <taxon>Eukaryota</taxon>
        <taxon>Fungi</taxon>
        <taxon>Dikarya</taxon>
        <taxon>Ascomycota</taxon>
        <taxon>Pezizomycotina</taxon>
        <taxon>Sordariomycetes</taxon>
        <taxon>Xylariomycetidae</taxon>
        <taxon>Amphisphaeriales</taxon>
        <taxon>Apiosporaceae</taxon>
        <taxon>Apiospora</taxon>
    </lineage>
</organism>
<sequence length="194" mass="21470">MAANKDDVQDGSIQDIVPNGDIVLVIEQEGKTMRLRAYSQNLISASGVFRDMIGTICRKDPNPFEGSLLKDIPLDGVDADAMYTICCVIHHRNDLVPDTLSSGQVLQIAIATAKYDFHVALTHAHASWLQSGDTADPFILAHLMAAAHLFGDQKKFLEHSQALMLRYTDSYMVLLNDETLRKVMPSHVPGRLRP</sequence>
<gene>
    <name evidence="1" type="ORF">PGQ11_007461</name>
</gene>
<keyword evidence="2" id="KW-1185">Reference proteome</keyword>
<accession>A0ABR2IWP9</accession>
<comment type="caution">
    <text evidence="1">The sequence shown here is derived from an EMBL/GenBank/DDBJ whole genome shotgun (WGS) entry which is preliminary data.</text>
</comment>
<evidence type="ECO:0000313" key="2">
    <source>
        <dbReference type="Proteomes" id="UP001390339"/>
    </source>
</evidence>
<reference evidence="1 2" key="1">
    <citation type="journal article" date="2024" name="IMA Fungus">
        <title>Apiospora arundinis, a panoply of carbohydrate-active enzymes and secondary metabolites.</title>
        <authorList>
            <person name="Sorensen T."/>
            <person name="Petersen C."/>
            <person name="Muurmann A.T."/>
            <person name="Christiansen J.V."/>
            <person name="Brundto M.L."/>
            <person name="Overgaard C.K."/>
            <person name="Boysen A.T."/>
            <person name="Wollenberg R.D."/>
            <person name="Larsen T.O."/>
            <person name="Sorensen J.L."/>
            <person name="Nielsen K.L."/>
            <person name="Sondergaard T.E."/>
        </authorList>
    </citation>
    <scope>NUCLEOTIDE SEQUENCE [LARGE SCALE GENOMIC DNA]</scope>
    <source>
        <strain evidence="1 2">AAU 773</strain>
    </source>
</reference>
<dbReference type="Proteomes" id="UP001390339">
    <property type="component" value="Unassembled WGS sequence"/>
</dbReference>